<dbReference type="EMBL" id="JBBPFD010000145">
    <property type="protein sequence ID" value="KAK7880104.1"/>
    <property type="molecule type" value="Genomic_DNA"/>
</dbReference>
<organism evidence="1 2">
    <name type="scientific">Mugilogobius chulae</name>
    <name type="common">yellowstripe goby</name>
    <dbReference type="NCBI Taxonomy" id="88201"/>
    <lineage>
        <taxon>Eukaryota</taxon>
        <taxon>Metazoa</taxon>
        <taxon>Chordata</taxon>
        <taxon>Craniata</taxon>
        <taxon>Vertebrata</taxon>
        <taxon>Euteleostomi</taxon>
        <taxon>Actinopterygii</taxon>
        <taxon>Neopterygii</taxon>
        <taxon>Teleostei</taxon>
        <taxon>Neoteleostei</taxon>
        <taxon>Acanthomorphata</taxon>
        <taxon>Gobiaria</taxon>
        <taxon>Gobiiformes</taxon>
        <taxon>Gobioidei</taxon>
        <taxon>Gobiidae</taxon>
        <taxon>Gobionellinae</taxon>
        <taxon>Mugilogobius</taxon>
    </lineage>
</organism>
<comment type="caution">
    <text evidence="1">The sequence shown here is derived from an EMBL/GenBank/DDBJ whole genome shotgun (WGS) entry which is preliminary data.</text>
</comment>
<feature type="non-terminal residue" evidence="1">
    <location>
        <position position="1"/>
    </location>
</feature>
<dbReference type="AlphaFoldDB" id="A0AAW0MII6"/>
<keyword evidence="2" id="KW-1185">Reference proteome</keyword>
<sequence length="56" mass="6683">SKEQSVSFNMARHKPTFDIRVFTFSPEKLRHQSLYIQSRKLRHQSLYIQSRKASTS</sequence>
<protein>
    <submittedName>
        <fullName evidence="1">Uncharacterized protein</fullName>
    </submittedName>
</protein>
<reference evidence="2" key="1">
    <citation type="submission" date="2024-04" db="EMBL/GenBank/DDBJ databases">
        <title>Salinicola lusitanus LLJ914,a marine bacterium isolated from the Okinawa Trough.</title>
        <authorList>
            <person name="Li J."/>
        </authorList>
    </citation>
    <scope>NUCLEOTIDE SEQUENCE [LARGE SCALE GENOMIC DNA]</scope>
</reference>
<gene>
    <name evidence="1" type="ORF">WMY93_033223</name>
</gene>
<name>A0AAW0MII6_9GOBI</name>
<evidence type="ECO:0000313" key="1">
    <source>
        <dbReference type="EMBL" id="KAK7880104.1"/>
    </source>
</evidence>
<evidence type="ECO:0000313" key="2">
    <source>
        <dbReference type="Proteomes" id="UP001460270"/>
    </source>
</evidence>
<feature type="non-terminal residue" evidence="1">
    <location>
        <position position="56"/>
    </location>
</feature>
<proteinExistence type="predicted"/>
<dbReference type="Proteomes" id="UP001460270">
    <property type="component" value="Unassembled WGS sequence"/>
</dbReference>
<accession>A0AAW0MII6</accession>